<keyword evidence="2" id="KW-0732">Signal</keyword>
<dbReference type="PANTHER" id="PTHR30332:SF17">
    <property type="entry name" value="TYPE IV PILIATION SYSTEM PROTEIN DR_0774-RELATED"/>
    <property type="match status" value="1"/>
</dbReference>
<protein>
    <submittedName>
        <fullName evidence="4">Type II and III secretion system protein family protein</fullName>
    </submittedName>
</protein>
<evidence type="ECO:0000313" key="5">
    <source>
        <dbReference type="Proteomes" id="UP001596116"/>
    </source>
</evidence>
<comment type="similarity">
    <text evidence="1">Belongs to the bacterial secretin family.</text>
</comment>
<dbReference type="EMBL" id="JBHPON010000001">
    <property type="protein sequence ID" value="MFC6034465.1"/>
    <property type="molecule type" value="Genomic_DNA"/>
</dbReference>
<dbReference type="PANTHER" id="PTHR30332">
    <property type="entry name" value="PROBABLE GENERAL SECRETION PATHWAY PROTEIN D"/>
    <property type="match status" value="1"/>
</dbReference>
<keyword evidence="5" id="KW-1185">Reference proteome</keyword>
<dbReference type="PRINTS" id="PR00811">
    <property type="entry name" value="BCTERIALGSPD"/>
</dbReference>
<dbReference type="InterPro" id="IPR050810">
    <property type="entry name" value="Bact_Secretion_Sys_Channel"/>
</dbReference>
<feature type="chain" id="PRO_5046674999" evidence="2">
    <location>
        <begin position="38"/>
        <end position="490"/>
    </location>
</feature>
<reference evidence="4 5" key="1">
    <citation type="submission" date="2024-09" db="EMBL/GenBank/DDBJ databases">
        <authorList>
            <person name="Zhang Z.-H."/>
        </authorList>
    </citation>
    <scope>NUCLEOTIDE SEQUENCE [LARGE SCALE GENOMIC DNA]</scope>
    <source>
        <strain evidence="4 5">HHTR114</strain>
    </source>
</reference>
<feature type="domain" description="BON" evidence="3">
    <location>
        <begin position="120"/>
        <end position="190"/>
    </location>
</feature>
<comment type="caution">
    <text evidence="4">The sequence shown here is derived from an EMBL/GenBank/DDBJ whole genome shotgun (WGS) entry which is preliminary data.</text>
</comment>
<evidence type="ECO:0000256" key="2">
    <source>
        <dbReference type="SAM" id="SignalP"/>
    </source>
</evidence>
<proteinExistence type="inferred from homology"/>
<evidence type="ECO:0000313" key="4">
    <source>
        <dbReference type="EMBL" id="MFC6034465.1"/>
    </source>
</evidence>
<dbReference type="RefSeq" id="WP_379880211.1">
    <property type="nucleotide sequence ID" value="NZ_JBHPON010000001.1"/>
</dbReference>
<dbReference type="Pfam" id="PF04972">
    <property type="entry name" value="BON"/>
    <property type="match status" value="1"/>
</dbReference>
<dbReference type="Proteomes" id="UP001596116">
    <property type="component" value="Unassembled WGS sequence"/>
</dbReference>
<sequence>MSMLAKVMNAAAGRVAKTAAAALLGAAAMGLAAPASAQRGSQPVRISVGGDSAVSKSIVLPLDKAAIVELPEAAADVLVSQPSVVDAVVRSPRRVFLLGLSTGQTNAFFFDARGRQILNLEILVERDMDALSELFSRVMPEARIEIESVNDNVILRGVVQSASEAANASSLAGRFVGNDENVVNLLSVRDPEQVMLKVRIVEMQRQLLKQLGVSATGTFQLSDAAVTAAATNSIATTGGLGLASRKFNTGDLEILDTSLQAFESTGLIRILAEPNLTAISGESARFLAGGEFPVPVGQDDGVISIEFKEFGVGLGFTPLVLSKGRINVKISTEVSEITTENAFFVPGATTVDDQGNLITTAGLSIPGLSVRRANTVVELPSGGSLVMAGLLQEDMRSTIEGIPGVKDVPVLGQLFRSRNYANNESELVIIVTPYLVKPTHETNLMDPTKGFVPASDAETILFGKMVSTYGLAGAGVNEASLQGPMGFILD</sequence>
<dbReference type="InterPro" id="IPR004846">
    <property type="entry name" value="T2SS/T3SS_dom"/>
</dbReference>
<dbReference type="InterPro" id="IPR001775">
    <property type="entry name" value="GspD/PilQ"/>
</dbReference>
<dbReference type="InterPro" id="IPR007055">
    <property type="entry name" value="BON_dom"/>
</dbReference>
<organism evidence="4 5">
    <name type="scientific">Hyphococcus aureus</name>
    <dbReference type="NCBI Taxonomy" id="2666033"/>
    <lineage>
        <taxon>Bacteria</taxon>
        <taxon>Pseudomonadati</taxon>
        <taxon>Pseudomonadota</taxon>
        <taxon>Alphaproteobacteria</taxon>
        <taxon>Parvularculales</taxon>
        <taxon>Parvularculaceae</taxon>
        <taxon>Hyphococcus</taxon>
    </lineage>
</organism>
<name>A0ABW1KR99_9PROT</name>
<accession>A0ABW1KR99</accession>
<dbReference type="PROSITE" id="PS50914">
    <property type="entry name" value="BON"/>
    <property type="match status" value="1"/>
</dbReference>
<dbReference type="Pfam" id="PF13629">
    <property type="entry name" value="T2SS-T3SS_pil_N"/>
    <property type="match status" value="1"/>
</dbReference>
<gene>
    <name evidence="4" type="ORF">ACFMB1_02855</name>
</gene>
<feature type="signal peptide" evidence="2">
    <location>
        <begin position="1"/>
        <end position="37"/>
    </location>
</feature>
<dbReference type="Pfam" id="PF00263">
    <property type="entry name" value="Secretin"/>
    <property type="match status" value="1"/>
</dbReference>
<dbReference type="InterPro" id="IPR032789">
    <property type="entry name" value="T2SS-T3SS_pil_N"/>
</dbReference>
<evidence type="ECO:0000259" key="3">
    <source>
        <dbReference type="PROSITE" id="PS50914"/>
    </source>
</evidence>
<evidence type="ECO:0000256" key="1">
    <source>
        <dbReference type="RuleBase" id="RU004003"/>
    </source>
</evidence>